<name>A0ABT3RG69_9BACT</name>
<feature type="signal peptide" evidence="1">
    <location>
        <begin position="1"/>
        <end position="18"/>
    </location>
</feature>
<dbReference type="InterPro" id="IPR018247">
    <property type="entry name" value="EF_Hand_1_Ca_BS"/>
</dbReference>
<dbReference type="Gene3D" id="1.10.238.10">
    <property type="entry name" value="EF-hand"/>
    <property type="match status" value="1"/>
</dbReference>
<reference evidence="2 3" key="1">
    <citation type="submission" date="2022-11" db="EMBL/GenBank/DDBJ databases">
        <title>The characterization of three novel Bacteroidetes species and genomic analysis of their roles in tidal elemental geochemical cycles.</title>
        <authorList>
            <person name="Ma K.-J."/>
        </authorList>
    </citation>
    <scope>NUCLEOTIDE SEQUENCE [LARGE SCALE GENOMIC DNA]</scope>
    <source>
        <strain evidence="2 3">M82</strain>
    </source>
</reference>
<gene>
    <name evidence="2" type="ORF">OO017_12810</name>
</gene>
<dbReference type="PROSITE" id="PS51257">
    <property type="entry name" value="PROKAR_LIPOPROTEIN"/>
    <property type="match status" value="1"/>
</dbReference>
<dbReference type="Pfam" id="PF17957">
    <property type="entry name" value="Big_7"/>
    <property type="match status" value="1"/>
</dbReference>
<evidence type="ECO:0000313" key="3">
    <source>
        <dbReference type="Proteomes" id="UP001207228"/>
    </source>
</evidence>
<dbReference type="PROSITE" id="PS00018">
    <property type="entry name" value="EF_HAND_1"/>
    <property type="match status" value="2"/>
</dbReference>
<comment type="caution">
    <text evidence="2">The sequence shown here is derived from an EMBL/GenBank/DDBJ whole genome shotgun (WGS) entry which is preliminary data.</text>
</comment>
<sequence length="304" mass="34547">MKKSYLLLVFLVALATVACDDDEVSPTAHPLPVNPTTPVPPAGPDTSKPVIEFTEPAANTSFVIIENVMIRVKVVDNGGLEEVRVYLEDSTSNKELIASFKTADYASESDKSFDVMMYLYRKQIPLPQGAGIARYRMIVEAEDKSKNVSQNSFDFNLHAPDLSKEEFVEIGSRLKMGEYMDWMVYTVPKEPDASFGFALFLMVDKDYDFKISDAEWKKFAADFDLKDQALATWDGDSDGKLTDSEFIKGIIKLNFYSDWDVNKDSIIDSSEFVGGIFDRWDHNKDGLLARSEYEERYFTYFLFE</sequence>
<feature type="chain" id="PRO_5047451490" evidence="1">
    <location>
        <begin position="19"/>
        <end position="304"/>
    </location>
</feature>
<keyword evidence="1" id="KW-0732">Signal</keyword>
<proteinExistence type="predicted"/>
<dbReference type="InterPro" id="IPR011992">
    <property type="entry name" value="EF-hand-dom_pair"/>
</dbReference>
<protein>
    <submittedName>
        <fullName evidence="2">Ig-like domain-containing protein</fullName>
    </submittedName>
</protein>
<evidence type="ECO:0000313" key="2">
    <source>
        <dbReference type="EMBL" id="MCX2740831.1"/>
    </source>
</evidence>
<dbReference type="Proteomes" id="UP001207228">
    <property type="component" value="Unassembled WGS sequence"/>
</dbReference>
<dbReference type="SUPFAM" id="SSF47473">
    <property type="entry name" value="EF-hand"/>
    <property type="match status" value="1"/>
</dbReference>
<evidence type="ECO:0000256" key="1">
    <source>
        <dbReference type="SAM" id="SignalP"/>
    </source>
</evidence>
<dbReference type="EMBL" id="JAPFQO010000008">
    <property type="protein sequence ID" value="MCX2740831.1"/>
    <property type="molecule type" value="Genomic_DNA"/>
</dbReference>
<keyword evidence="3" id="KW-1185">Reference proteome</keyword>
<organism evidence="2 3">
    <name type="scientific">Pontibacter anaerobius</name>
    <dbReference type="NCBI Taxonomy" id="2993940"/>
    <lineage>
        <taxon>Bacteria</taxon>
        <taxon>Pseudomonadati</taxon>
        <taxon>Bacteroidota</taxon>
        <taxon>Cytophagia</taxon>
        <taxon>Cytophagales</taxon>
        <taxon>Hymenobacteraceae</taxon>
        <taxon>Pontibacter</taxon>
    </lineage>
</organism>
<accession>A0ABT3RG69</accession>
<dbReference type="RefSeq" id="WP_266052895.1">
    <property type="nucleotide sequence ID" value="NZ_JAPFQO010000008.1"/>
</dbReference>